<dbReference type="InterPro" id="IPR011004">
    <property type="entry name" value="Trimer_LpxA-like_sf"/>
</dbReference>
<dbReference type="Gene3D" id="2.160.10.10">
    <property type="entry name" value="Hexapeptide repeat proteins"/>
    <property type="match status" value="1"/>
</dbReference>
<dbReference type="GO" id="GO:0006535">
    <property type="term" value="P:cysteine biosynthetic process from serine"/>
    <property type="evidence" value="ECO:0007669"/>
    <property type="project" value="InterPro"/>
</dbReference>
<dbReference type="Pfam" id="PF00132">
    <property type="entry name" value="Hexapep"/>
    <property type="match status" value="1"/>
</dbReference>
<evidence type="ECO:0000313" key="3">
    <source>
        <dbReference type="Proteomes" id="UP000012047"/>
    </source>
</evidence>
<feature type="transmembrane region" description="Helical" evidence="1">
    <location>
        <begin position="30"/>
        <end position="50"/>
    </location>
</feature>
<keyword evidence="2" id="KW-0808">Transferase</keyword>
<dbReference type="AlphaFoldDB" id="D0SG05"/>
<dbReference type="EMBL" id="GG704970">
    <property type="protein sequence ID" value="EEY95105.1"/>
    <property type="molecule type" value="Genomic_DNA"/>
</dbReference>
<dbReference type="PANTHER" id="PTHR42811">
    <property type="entry name" value="SERINE ACETYLTRANSFERASE"/>
    <property type="match status" value="1"/>
</dbReference>
<dbReference type="PIRSF" id="PIRSF000441">
    <property type="entry name" value="CysE"/>
    <property type="match status" value="1"/>
</dbReference>
<dbReference type="GO" id="GO:0009001">
    <property type="term" value="F:serine O-acetyltransferase activity"/>
    <property type="evidence" value="ECO:0007669"/>
    <property type="project" value="InterPro"/>
</dbReference>
<keyword evidence="1" id="KW-0812">Transmembrane</keyword>
<dbReference type="SUPFAM" id="SSF51161">
    <property type="entry name" value="Trimeric LpxA-like enzymes"/>
    <property type="match status" value="1"/>
</dbReference>
<dbReference type="InterPro" id="IPR005881">
    <property type="entry name" value="Ser_O-AcTrfase"/>
</dbReference>
<organism evidence="2 3">
    <name type="scientific">Acinetobacter johnsonii SH046</name>
    <dbReference type="NCBI Taxonomy" id="575586"/>
    <lineage>
        <taxon>Bacteria</taxon>
        <taxon>Pseudomonadati</taxon>
        <taxon>Pseudomonadota</taxon>
        <taxon>Gammaproteobacteria</taxon>
        <taxon>Moraxellales</taxon>
        <taxon>Moraxellaceae</taxon>
        <taxon>Acinetobacter</taxon>
    </lineage>
</organism>
<evidence type="ECO:0000256" key="1">
    <source>
        <dbReference type="SAM" id="Phobius"/>
    </source>
</evidence>
<name>D0SG05_ACIJO</name>
<protein>
    <submittedName>
        <fullName evidence="2">Bacterial transferase hexapeptide repeat protein</fullName>
    </submittedName>
</protein>
<dbReference type="InterPro" id="IPR001451">
    <property type="entry name" value="Hexapep"/>
</dbReference>
<dbReference type="Proteomes" id="UP000012047">
    <property type="component" value="Unassembled WGS sequence"/>
</dbReference>
<keyword evidence="1" id="KW-0472">Membrane</keyword>
<evidence type="ECO:0000313" key="2">
    <source>
        <dbReference type="EMBL" id="EEY95105.1"/>
    </source>
</evidence>
<reference evidence="3" key="1">
    <citation type="journal article" date="2012" name="PLoS ONE">
        <title>The success of Acinetobacter species; genetic, metabolic and virulence attributes.</title>
        <authorList>
            <person name="Peleg A.Y."/>
            <person name="de Breij A."/>
            <person name="Adams M.D."/>
            <person name="Cerqueira G.M."/>
            <person name="Mocali S."/>
            <person name="Galardini M."/>
            <person name="Nibbering P.H."/>
            <person name="Earl A.M."/>
            <person name="Ward D.V."/>
            <person name="Paterson D.L."/>
            <person name="Seifert H."/>
            <person name="Dijkshoorn L."/>
        </authorList>
    </citation>
    <scope>NUCLEOTIDE SEQUENCE [LARGE SCALE GENOMIC DNA]</scope>
    <source>
        <strain evidence="3">SH046</strain>
    </source>
</reference>
<dbReference type="GO" id="GO:0005737">
    <property type="term" value="C:cytoplasm"/>
    <property type="evidence" value="ECO:0007669"/>
    <property type="project" value="InterPro"/>
</dbReference>
<dbReference type="HOGENOM" id="CLU_051638_10_2_6"/>
<dbReference type="eggNOG" id="COG1045">
    <property type="taxonomic scope" value="Bacteria"/>
</dbReference>
<accession>D0SG05</accession>
<proteinExistence type="predicted"/>
<gene>
    <name evidence="2" type="ORF">HMPREF0016_02778</name>
</gene>
<sequence>MINRDMTVDTILILKLFRLGRWLQNKKKNILFLPLYIVVKIFYRFIQIIYGFSIPFSIDLGERICFKHGFYGIFISSEAVIGNDVIIMHQVTIGSNFSSNKSIIAPYIGNNVFIGPGAKIIGDVHLPDNSKVGANALIINQECEQGIYVAQKATKI</sequence>
<keyword evidence="1" id="KW-1133">Transmembrane helix</keyword>